<evidence type="ECO:0000256" key="1">
    <source>
        <dbReference type="ARBA" id="ARBA00004141"/>
    </source>
</evidence>
<keyword evidence="5 6" id="KW-0472">Membrane</keyword>
<gene>
    <name evidence="8" type="ORF">ECPE_LOCUS4169</name>
</gene>
<protein>
    <recommendedName>
        <fullName evidence="6">Amino acid transporter</fullName>
    </recommendedName>
</protein>
<keyword evidence="2 6" id="KW-0813">Transport</keyword>
<evidence type="ECO:0000256" key="3">
    <source>
        <dbReference type="ARBA" id="ARBA00022692"/>
    </source>
</evidence>
<keyword evidence="6" id="KW-0769">Symport</keyword>
<dbReference type="AlphaFoldDB" id="A0A183AB34"/>
<dbReference type="InterPro" id="IPR050746">
    <property type="entry name" value="DAACS"/>
</dbReference>
<comment type="subcellular location">
    <subcellularLocation>
        <location evidence="1 6">Membrane</location>
        <topology evidence="1 6">Multi-pass membrane protein</topology>
    </subcellularLocation>
</comment>
<dbReference type="Proteomes" id="UP000272942">
    <property type="component" value="Unassembled WGS sequence"/>
</dbReference>
<feature type="transmembrane region" description="Helical" evidence="6">
    <location>
        <begin position="38"/>
        <end position="56"/>
    </location>
</feature>
<dbReference type="Gene3D" id="1.10.3860.10">
    <property type="entry name" value="Sodium:dicarboxylate symporter"/>
    <property type="match status" value="1"/>
</dbReference>
<sequence>MLATVTFHDPETPSGTGNANNSEVVYRRNVGVSSGPNILGILMSSLVLGLVSGTRLEKTQPFIALAEAVTEVMTILIEHIIRLLPLAMISLIASALASVDNLENGLIALSLFVASSVCFNAILSIIVFPLIYVIFVRRNLFVVYKAMYRPLITAFSTTSSLVTLPDLFKVCDQLGVEVHVVRTIAPFLTSFNANGSAAFVASAVCFTAQVAGFRLHVVQLIGIGFLAGFNVMALPAVPSASIITVFLIIRVFQIPEQAVSLLFIVEFINDRLRTVINVMSHATCILTVHFWCAKRQLLQKDPIPVTAVFKEDFEEKIVVQSNGDKPLLNGLDGQPLHLTVS</sequence>
<evidence type="ECO:0000256" key="6">
    <source>
        <dbReference type="RuleBase" id="RU361216"/>
    </source>
</evidence>
<evidence type="ECO:0000313" key="10">
    <source>
        <dbReference type="WBParaSite" id="ECPE_0000417701-mRNA-1"/>
    </source>
</evidence>
<dbReference type="GO" id="GO:0015501">
    <property type="term" value="F:glutamate:sodium symporter activity"/>
    <property type="evidence" value="ECO:0007669"/>
    <property type="project" value="TreeGrafter"/>
</dbReference>
<dbReference type="PANTHER" id="PTHR11958">
    <property type="entry name" value="SODIUM/DICARBOXYLATE SYMPORTER-RELATED"/>
    <property type="match status" value="1"/>
</dbReference>
<evidence type="ECO:0000313" key="9">
    <source>
        <dbReference type="Proteomes" id="UP000272942"/>
    </source>
</evidence>
<name>A0A183AB34_9TREM</name>
<dbReference type="PRINTS" id="PR00173">
    <property type="entry name" value="EDTRNSPORT"/>
</dbReference>
<reference evidence="8 9" key="2">
    <citation type="submission" date="2018-11" db="EMBL/GenBank/DDBJ databases">
        <authorList>
            <consortium name="Pathogen Informatics"/>
        </authorList>
    </citation>
    <scope>NUCLEOTIDE SEQUENCE [LARGE SCALE GENOMIC DNA]</scope>
    <source>
        <strain evidence="8 9">Egypt</strain>
    </source>
</reference>
<proteinExistence type="inferred from homology"/>
<dbReference type="InterPro" id="IPR036458">
    <property type="entry name" value="Na:dicarbo_symporter_sf"/>
</dbReference>
<organism evidence="10">
    <name type="scientific">Echinostoma caproni</name>
    <dbReference type="NCBI Taxonomy" id="27848"/>
    <lineage>
        <taxon>Eukaryota</taxon>
        <taxon>Metazoa</taxon>
        <taxon>Spiralia</taxon>
        <taxon>Lophotrochozoa</taxon>
        <taxon>Platyhelminthes</taxon>
        <taxon>Trematoda</taxon>
        <taxon>Digenea</taxon>
        <taxon>Plagiorchiida</taxon>
        <taxon>Echinostomata</taxon>
        <taxon>Echinostomatoidea</taxon>
        <taxon>Echinostomatidae</taxon>
        <taxon>Echinostoma</taxon>
    </lineage>
</organism>
<dbReference type="SUPFAM" id="SSF118215">
    <property type="entry name" value="Proton glutamate symport protein"/>
    <property type="match status" value="1"/>
</dbReference>
<evidence type="ECO:0000256" key="4">
    <source>
        <dbReference type="ARBA" id="ARBA00022989"/>
    </source>
</evidence>
<dbReference type="GO" id="GO:0005886">
    <property type="term" value="C:plasma membrane"/>
    <property type="evidence" value="ECO:0007669"/>
    <property type="project" value="TreeGrafter"/>
</dbReference>
<dbReference type="GO" id="GO:0005313">
    <property type="term" value="F:L-glutamate transmembrane transporter activity"/>
    <property type="evidence" value="ECO:0007669"/>
    <property type="project" value="TreeGrafter"/>
</dbReference>
<keyword evidence="3 6" id="KW-0812">Transmembrane</keyword>
<keyword evidence="9" id="KW-1185">Reference proteome</keyword>
<evidence type="ECO:0000256" key="5">
    <source>
        <dbReference type="ARBA" id="ARBA00023136"/>
    </source>
</evidence>
<dbReference type="InterPro" id="IPR001991">
    <property type="entry name" value="Na-dicarboxylate_symporter"/>
</dbReference>
<accession>A0A183AB34</accession>
<feature type="transmembrane region" description="Helical" evidence="6">
    <location>
        <begin position="184"/>
        <end position="208"/>
    </location>
</feature>
<reference evidence="10" key="1">
    <citation type="submission" date="2016-06" db="UniProtKB">
        <authorList>
            <consortium name="WormBaseParasite"/>
        </authorList>
    </citation>
    <scope>IDENTIFICATION</scope>
</reference>
<dbReference type="EMBL" id="UZAN01041052">
    <property type="protein sequence ID" value="VDP71805.1"/>
    <property type="molecule type" value="Genomic_DNA"/>
</dbReference>
<evidence type="ECO:0000256" key="7">
    <source>
        <dbReference type="SAM" id="MobiDB-lite"/>
    </source>
</evidence>
<feature type="transmembrane region" description="Helical" evidence="6">
    <location>
        <begin position="105"/>
        <end position="135"/>
    </location>
</feature>
<comment type="similarity">
    <text evidence="6">Belongs to the dicarboxylate/amino acid:cation symporter (DAACS) (TC 2.A.23) family.</text>
</comment>
<dbReference type="Pfam" id="PF00375">
    <property type="entry name" value="SDF"/>
    <property type="match status" value="1"/>
</dbReference>
<evidence type="ECO:0000313" key="8">
    <source>
        <dbReference type="EMBL" id="VDP71805.1"/>
    </source>
</evidence>
<evidence type="ECO:0000256" key="2">
    <source>
        <dbReference type="ARBA" id="ARBA00022448"/>
    </source>
</evidence>
<dbReference type="WBParaSite" id="ECPE_0000417701-mRNA-1">
    <property type="protein sequence ID" value="ECPE_0000417701-mRNA-1"/>
    <property type="gene ID" value="ECPE_0000417701"/>
</dbReference>
<dbReference type="PANTHER" id="PTHR11958:SF63">
    <property type="entry name" value="AMINO ACID TRANSPORTER"/>
    <property type="match status" value="1"/>
</dbReference>
<feature type="region of interest" description="Disordered" evidence="7">
    <location>
        <begin position="1"/>
        <end position="20"/>
    </location>
</feature>
<keyword evidence="4 6" id="KW-1133">Transmembrane helix</keyword>
<feature type="transmembrane region" description="Helical" evidence="6">
    <location>
        <begin position="80"/>
        <end position="99"/>
    </location>
</feature>
<feature type="transmembrane region" description="Helical" evidence="6">
    <location>
        <begin position="220"/>
        <end position="252"/>
    </location>
</feature>
<dbReference type="OrthoDB" id="5877963at2759"/>
<dbReference type="GO" id="GO:0015175">
    <property type="term" value="F:neutral L-amino acid transmembrane transporter activity"/>
    <property type="evidence" value="ECO:0007669"/>
    <property type="project" value="TreeGrafter"/>
</dbReference>